<evidence type="ECO:0000256" key="4">
    <source>
        <dbReference type="ARBA" id="ARBA00023002"/>
    </source>
</evidence>
<feature type="region of interest" description="Disordered" evidence="6">
    <location>
        <begin position="1"/>
        <end position="41"/>
    </location>
</feature>
<keyword evidence="3" id="KW-0963">Cytoplasm</keyword>
<dbReference type="GO" id="GO:0005737">
    <property type="term" value="C:cytoplasm"/>
    <property type="evidence" value="ECO:0007669"/>
    <property type="project" value="UniProtKB-SubCell"/>
</dbReference>
<name>A0A9D3WQU0_9SAUR</name>
<organism evidence="7 8">
    <name type="scientific">Mauremys mutica</name>
    <name type="common">yellowpond turtle</name>
    <dbReference type="NCBI Taxonomy" id="74926"/>
    <lineage>
        <taxon>Eukaryota</taxon>
        <taxon>Metazoa</taxon>
        <taxon>Chordata</taxon>
        <taxon>Craniata</taxon>
        <taxon>Vertebrata</taxon>
        <taxon>Euteleostomi</taxon>
        <taxon>Archelosauria</taxon>
        <taxon>Testudinata</taxon>
        <taxon>Testudines</taxon>
        <taxon>Cryptodira</taxon>
        <taxon>Durocryptodira</taxon>
        <taxon>Testudinoidea</taxon>
        <taxon>Geoemydidae</taxon>
        <taxon>Geoemydinae</taxon>
        <taxon>Mauremys</taxon>
    </lineage>
</organism>
<dbReference type="GO" id="GO:1904262">
    <property type="term" value="P:negative regulation of TORC1 signaling"/>
    <property type="evidence" value="ECO:0007669"/>
    <property type="project" value="TreeGrafter"/>
</dbReference>
<gene>
    <name evidence="7" type="ORF">KIL84_023212</name>
</gene>
<dbReference type="GO" id="GO:0016684">
    <property type="term" value="F:oxidoreductase activity, acting on peroxide as acceptor"/>
    <property type="evidence" value="ECO:0007669"/>
    <property type="project" value="TreeGrafter"/>
</dbReference>
<reference evidence="7" key="1">
    <citation type="submission" date="2021-09" db="EMBL/GenBank/DDBJ databases">
        <title>The genome of Mauremys mutica provides insights into the evolution of semi-aquatic lifestyle.</title>
        <authorList>
            <person name="Gong S."/>
            <person name="Gao Y."/>
        </authorList>
    </citation>
    <scope>NUCLEOTIDE SEQUENCE</scope>
    <source>
        <strain evidence="7">MM-2020</strain>
        <tissue evidence="7">Muscle</tissue>
    </source>
</reference>
<keyword evidence="4" id="KW-0560">Oxidoreductase</keyword>
<feature type="compositionally biased region" description="Polar residues" evidence="6">
    <location>
        <begin position="1"/>
        <end position="29"/>
    </location>
</feature>
<dbReference type="PANTHER" id="PTHR12474">
    <property type="entry name" value="P53 REGULATED PA26 NUCLEAR PROTEIN SESTRIN"/>
    <property type="match status" value="1"/>
</dbReference>
<proteinExistence type="inferred from homology"/>
<sequence length="536" mass="61643">MDALVSASSPRRQGNGSTSLRSPERTQSPHPGGTSVGDAQTTLTNSTLPCTLAFLCAEAQARVLPVQKAAHTDSLGRRLERAGTVRLLTMILCPPSTEHPRGNQCQRLQGQVVKMTSSDQERPQFLFVKALASRGRLEAVTQQMGYHPQYLDSFLKMQHYLLHMDGPLPFACRHYIAIMAAARHQCWYLVNLHMLQFLRVGGDPQWLRGLDFIPPKLRNLNEINKILAHRPWLISKEHIEKLLKISEQSWSLAELVHAVVLVAHYHALASFVFGCGCEQEWLDGRSILKSTLPGNQCFCESASGNSCNLELLRINRKRSLDSCVELESLRERIQRIHLETEGREETRPPPQDREEDFDGEIVRATDLSCYVQDPDFGYQDFARRDEEQTQIFRVQDYSWEDHGFSLVNRLYSDVGHLLDEKFRTVDGLQSNAMAKRQGCESSVFKRGIWNYIHCMFGIRYDDYDYAEVNHFLERMLKVYIKTVTCYPEKTNPEMFSRFWKQFKHSEKVHVNLLILEARMQAELLYALQAITQYMIS</sequence>
<comment type="catalytic activity">
    <reaction evidence="5">
        <text>a hydroperoxide + L-cysteinyl-[protein] = S-hydroxy-L-cysteinyl-[protein] + an alcohol</text>
        <dbReference type="Rhea" id="RHEA:67124"/>
        <dbReference type="Rhea" id="RHEA-COMP:10131"/>
        <dbReference type="Rhea" id="RHEA-COMP:17193"/>
        <dbReference type="ChEBI" id="CHEBI:29950"/>
        <dbReference type="ChEBI" id="CHEBI:30879"/>
        <dbReference type="ChEBI" id="CHEBI:35924"/>
        <dbReference type="ChEBI" id="CHEBI:61973"/>
    </reaction>
    <physiologicalReaction direction="left-to-right" evidence="5">
        <dbReference type="Rhea" id="RHEA:67125"/>
    </physiologicalReaction>
</comment>
<dbReference type="GO" id="GO:0070728">
    <property type="term" value="F:L-leucine binding"/>
    <property type="evidence" value="ECO:0007669"/>
    <property type="project" value="TreeGrafter"/>
</dbReference>
<evidence type="ECO:0000313" key="8">
    <source>
        <dbReference type="Proteomes" id="UP000827986"/>
    </source>
</evidence>
<comment type="caution">
    <text evidence="7">The sequence shown here is derived from an EMBL/GenBank/DDBJ whole genome shotgun (WGS) entry which is preliminary data.</text>
</comment>
<dbReference type="GO" id="GO:0071233">
    <property type="term" value="P:cellular response to L-leucine"/>
    <property type="evidence" value="ECO:0007669"/>
    <property type="project" value="TreeGrafter"/>
</dbReference>
<evidence type="ECO:0000256" key="5">
    <source>
        <dbReference type="ARBA" id="ARBA00049242"/>
    </source>
</evidence>
<comment type="subcellular location">
    <subcellularLocation>
        <location evidence="1">Cytoplasm</location>
    </subcellularLocation>
</comment>
<comment type="similarity">
    <text evidence="2">Belongs to the sestrin family.</text>
</comment>
<dbReference type="GO" id="GO:0005634">
    <property type="term" value="C:nucleus"/>
    <property type="evidence" value="ECO:0007669"/>
    <property type="project" value="InterPro"/>
</dbReference>
<evidence type="ECO:0000256" key="3">
    <source>
        <dbReference type="ARBA" id="ARBA00022490"/>
    </source>
</evidence>
<dbReference type="Proteomes" id="UP000827986">
    <property type="component" value="Unassembled WGS sequence"/>
</dbReference>
<accession>A0A9D3WQU0</accession>
<dbReference type="SUPFAM" id="SSF69118">
    <property type="entry name" value="AhpD-like"/>
    <property type="match status" value="1"/>
</dbReference>
<dbReference type="AlphaFoldDB" id="A0A9D3WQU0"/>
<dbReference type="PANTHER" id="PTHR12474:SF1">
    <property type="entry name" value="SESTRIN 3"/>
    <property type="match status" value="1"/>
</dbReference>
<dbReference type="GO" id="GO:1901031">
    <property type="term" value="P:regulation of response to reactive oxygen species"/>
    <property type="evidence" value="ECO:0007669"/>
    <property type="project" value="InterPro"/>
</dbReference>
<evidence type="ECO:0000256" key="1">
    <source>
        <dbReference type="ARBA" id="ARBA00004496"/>
    </source>
</evidence>
<evidence type="ECO:0000313" key="7">
    <source>
        <dbReference type="EMBL" id="KAH1165653.1"/>
    </source>
</evidence>
<dbReference type="GO" id="GO:1990253">
    <property type="term" value="P:cellular response to leucine starvation"/>
    <property type="evidence" value="ECO:0007669"/>
    <property type="project" value="TreeGrafter"/>
</dbReference>
<dbReference type="InterPro" id="IPR029032">
    <property type="entry name" value="AhpD-like"/>
</dbReference>
<evidence type="ECO:0000256" key="2">
    <source>
        <dbReference type="ARBA" id="ARBA00008350"/>
    </source>
</evidence>
<dbReference type="EMBL" id="JAHDVG010000488">
    <property type="protein sequence ID" value="KAH1165653.1"/>
    <property type="molecule type" value="Genomic_DNA"/>
</dbReference>
<dbReference type="GO" id="GO:0016239">
    <property type="term" value="P:positive regulation of macroautophagy"/>
    <property type="evidence" value="ECO:0007669"/>
    <property type="project" value="TreeGrafter"/>
</dbReference>
<dbReference type="InterPro" id="IPR006730">
    <property type="entry name" value="Sestrin"/>
</dbReference>
<evidence type="ECO:0008006" key="9">
    <source>
        <dbReference type="Google" id="ProtNLM"/>
    </source>
</evidence>
<dbReference type="Pfam" id="PF04636">
    <property type="entry name" value="PA26"/>
    <property type="match status" value="1"/>
</dbReference>
<keyword evidence="8" id="KW-1185">Reference proteome</keyword>
<evidence type="ECO:0000256" key="6">
    <source>
        <dbReference type="SAM" id="MobiDB-lite"/>
    </source>
</evidence>
<protein>
    <recommendedName>
        <fullName evidence="9">Sestrin-3-like</fullName>
    </recommendedName>
</protein>
<dbReference type="Gene3D" id="1.20.1290.10">
    <property type="entry name" value="AhpD-like"/>
    <property type="match status" value="1"/>
</dbReference>
<dbReference type="FunFam" id="1.20.1290.10:FF:000001">
    <property type="entry name" value="Sestrin 1"/>
    <property type="match status" value="1"/>
</dbReference>